<gene>
    <name evidence="1" type="ORF">CLV70_12274</name>
</gene>
<reference evidence="1 2" key="1">
    <citation type="submission" date="2018-03" db="EMBL/GenBank/DDBJ databases">
        <title>Genomic Encyclopedia of Archaeal and Bacterial Type Strains, Phase II (KMG-II): from individual species to whole genera.</title>
        <authorList>
            <person name="Goeker M."/>
        </authorList>
    </citation>
    <scope>NUCLEOTIDE SEQUENCE [LARGE SCALE GENOMIC DNA]</scope>
    <source>
        <strain evidence="1 2">DSM 45348</strain>
    </source>
</reference>
<dbReference type="EMBL" id="PVZG01000022">
    <property type="protein sequence ID" value="PRY20835.1"/>
    <property type="molecule type" value="Genomic_DNA"/>
</dbReference>
<organism evidence="1 2">
    <name type="scientific">Pseudosporangium ferrugineum</name>
    <dbReference type="NCBI Taxonomy" id="439699"/>
    <lineage>
        <taxon>Bacteria</taxon>
        <taxon>Bacillati</taxon>
        <taxon>Actinomycetota</taxon>
        <taxon>Actinomycetes</taxon>
        <taxon>Micromonosporales</taxon>
        <taxon>Micromonosporaceae</taxon>
        <taxon>Pseudosporangium</taxon>
    </lineage>
</organism>
<proteinExistence type="predicted"/>
<keyword evidence="2" id="KW-1185">Reference proteome</keyword>
<dbReference type="AlphaFoldDB" id="A0A2T0RI35"/>
<accession>A0A2T0RI35</accession>
<comment type="caution">
    <text evidence="1">The sequence shown here is derived from an EMBL/GenBank/DDBJ whole genome shotgun (WGS) entry which is preliminary data.</text>
</comment>
<protein>
    <submittedName>
        <fullName evidence="1">Uncharacterized protein</fullName>
    </submittedName>
</protein>
<dbReference type="RefSeq" id="WP_106130484.1">
    <property type="nucleotide sequence ID" value="NZ_PVZG01000022.1"/>
</dbReference>
<name>A0A2T0RI35_9ACTN</name>
<sequence>MIPAYDEPSTLTGALQRGLGRGARRASDDPAGRSAVAQCLAHDYRWDRQADERAVYLARLVRDLGLPVAPLAGMLREGHEAADGALEVLEVLARAGNAEALEAVRPYAGTTTPRRRVPPRPYEASPATALLRLLRAGDLDGQRAALRELNRRGPVPELPALLDALPVRELAGPLDRALELLGAAVLAPARSWSATPGHPLRWTGCRVLAAHGDESDVPALLAGWDDLAGRCGYQDLAAGLARIGGPAAREGVDRLHAAWLGPHSAERAACLRALLVLDPAGSGELLVEGLWDCESDVRELAAAHASPDRPVRDRLAELSGDPIETPGVRAAAAARLP</sequence>
<evidence type="ECO:0000313" key="2">
    <source>
        <dbReference type="Proteomes" id="UP000239209"/>
    </source>
</evidence>
<dbReference type="Proteomes" id="UP000239209">
    <property type="component" value="Unassembled WGS sequence"/>
</dbReference>
<dbReference type="OrthoDB" id="3454616at2"/>
<evidence type="ECO:0000313" key="1">
    <source>
        <dbReference type="EMBL" id="PRY20835.1"/>
    </source>
</evidence>